<organism evidence="3 4">
    <name type="scientific">Hypsizygus marmoreus</name>
    <name type="common">White beech mushroom</name>
    <name type="synonym">Agaricus marmoreus</name>
    <dbReference type="NCBI Taxonomy" id="39966"/>
    <lineage>
        <taxon>Eukaryota</taxon>
        <taxon>Fungi</taxon>
        <taxon>Dikarya</taxon>
        <taxon>Basidiomycota</taxon>
        <taxon>Agaricomycotina</taxon>
        <taxon>Agaricomycetes</taxon>
        <taxon>Agaricomycetidae</taxon>
        <taxon>Agaricales</taxon>
        <taxon>Tricholomatineae</taxon>
        <taxon>Lyophyllaceae</taxon>
        <taxon>Hypsizygus</taxon>
    </lineage>
</organism>
<feature type="region of interest" description="Disordered" evidence="1">
    <location>
        <begin position="290"/>
        <end position="379"/>
    </location>
</feature>
<evidence type="ECO:0008006" key="5">
    <source>
        <dbReference type="Google" id="ProtNLM"/>
    </source>
</evidence>
<evidence type="ECO:0000256" key="2">
    <source>
        <dbReference type="SAM" id="Phobius"/>
    </source>
</evidence>
<name>A0A369JNK8_HYPMA</name>
<keyword evidence="2" id="KW-1133">Transmembrane helix</keyword>
<dbReference type="AlphaFoldDB" id="A0A369JNK8"/>
<keyword evidence="4" id="KW-1185">Reference proteome</keyword>
<feature type="transmembrane region" description="Helical" evidence="2">
    <location>
        <begin position="45"/>
        <end position="68"/>
    </location>
</feature>
<dbReference type="STRING" id="39966.A0A369JNK8"/>
<dbReference type="OrthoDB" id="3269357at2759"/>
<feature type="transmembrane region" description="Helical" evidence="2">
    <location>
        <begin position="7"/>
        <end position="29"/>
    </location>
</feature>
<evidence type="ECO:0000256" key="1">
    <source>
        <dbReference type="SAM" id="MobiDB-lite"/>
    </source>
</evidence>
<comment type="caution">
    <text evidence="3">The sequence shown here is derived from an EMBL/GenBank/DDBJ whole genome shotgun (WGS) entry which is preliminary data.</text>
</comment>
<feature type="transmembrane region" description="Helical" evidence="2">
    <location>
        <begin position="80"/>
        <end position="103"/>
    </location>
</feature>
<keyword evidence="2" id="KW-0472">Membrane</keyword>
<sequence length="379" mass="42100">MQSILSVLRYVVFGFFIICSATIASVAVWNNSLAQSAGWNLQVDIYLIFLGCFGLALIFAIIFVELAYRHAFTGRVWFECVWVGLSCCLHLAGAVAVTSIVPTRMCSFQLRRILSDSCISTHVLMAFTWIITTILLLYFFLLVTASLVHVKHDSRIWHCYVHKFPWSDCSRPLASTSYHASTAYPTSPSPFPQFLKKMPSIVAPKPQRPAPATIYAQRSGLGSEYEIESFSTPVPGMDRPAPHFPAMPAGFPIPHNTPQVETYQTPSLYPQYMESAFISQPLRVQLAPQPPTQRFQAPTSPSPLGDWPRPNAVMLPPSRARRNRPIPPAMGIDQLVVGGTPSSPTGPRPRPSGPRRRSDGEPRSTRTALDSSRTEHGRY</sequence>
<evidence type="ECO:0000313" key="3">
    <source>
        <dbReference type="EMBL" id="RDB20964.1"/>
    </source>
</evidence>
<dbReference type="Proteomes" id="UP000076154">
    <property type="component" value="Unassembled WGS sequence"/>
</dbReference>
<gene>
    <name evidence="3" type="ORF">Hypma_011508</name>
</gene>
<feature type="transmembrane region" description="Helical" evidence="2">
    <location>
        <begin position="123"/>
        <end position="148"/>
    </location>
</feature>
<protein>
    <recommendedName>
        <fullName evidence="5">MARVEL domain-containing protein</fullName>
    </recommendedName>
</protein>
<accession>A0A369JNK8</accession>
<dbReference type="InParanoid" id="A0A369JNK8"/>
<keyword evidence="2" id="KW-0812">Transmembrane</keyword>
<evidence type="ECO:0000313" key="4">
    <source>
        <dbReference type="Proteomes" id="UP000076154"/>
    </source>
</evidence>
<reference evidence="3" key="1">
    <citation type="submission" date="2018-04" db="EMBL/GenBank/DDBJ databases">
        <title>Whole genome sequencing of Hypsizygus marmoreus.</title>
        <authorList>
            <person name="Choi I.-G."/>
            <person name="Min B."/>
            <person name="Kim J.-G."/>
            <person name="Kim S."/>
            <person name="Oh Y.-L."/>
            <person name="Kong W.-S."/>
            <person name="Park H."/>
            <person name="Jeong J."/>
            <person name="Song E.-S."/>
        </authorList>
    </citation>
    <scope>NUCLEOTIDE SEQUENCE [LARGE SCALE GENOMIC DNA]</scope>
    <source>
        <strain evidence="3">51987-8</strain>
    </source>
</reference>
<dbReference type="EMBL" id="LUEZ02000055">
    <property type="protein sequence ID" value="RDB20964.1"/>
    <property type="molecule type" value="Genomic_DNA"/>
</dbReference>
<proteinExistence type="predicted"/>